<dbReference type="InterPro" id="IPR006910">
    <property type="entry name" value="Rad21_Rec8_N"/>
</dbReference>
<name>A0A4Q1BVT3_TREME</name>
<dbReference type="GO" id="GO:1990414">
    <property type="term" value="P:replication-born double-strand break repair via sister chromatid exchange"/>
    <property type="evidence" value="ECO:0007669"/>
    <property type="project" value="TreeGrafter"/>
</dbReference>
<evidence type="ECO:0000256" key="1">
    <source>
        <dbReference type="ARBA" id="ARBA00004123"/>
    </source>
</evidence>
<reference evidence="7 8" key="1">
    <citation type="submission" date="2016-06" db="EMBL/GenBank/DDBJ databases">
        <title>Evolution of pathogenesis and genome organization in the Tremellales.</title>
        <authorList>
            <person name="Cuomo C."/>
            <person name="Litvintseva A."/>
            <person name="Heitman J."/>
            <person name="Chen Y."/>
            <person name="Sun S."/>
            <person name="Springer D."/>
            <person name="Dromer F."/>
            <person name="Young S."/>
            <person name="Zeng Q."/>
            <person name="Chapman S."/>
            <person name="Gujja S."/>
            <person name="Saif S."/>
            <person name="Birren B."/>
        </authorList>
    </citation>
    <scope>NUCLEOTIDE SEQUENCE [LARGE SCALE GENOMIC DNA]</scope>
    <source>
        <strain evidence="7 8">ATCC 28783</strain>
    </source>
</reference>
<dbReference type="EMBL" id="SDIL01000003">
    <property type="protein sequence ID" value="RXK42245.1"/>
    <property type="molecule type" value="Genomic_DNA"/>
</dbReference>
<gene>
    <name evidence="7" type="ORF">M231_00604</name>
</gene>
<proteinExistence type="inferred from homology"/>
<dbReference type="SUPFAM" id="SSF46785">
    <property type="entry name" value="Winged helix' DNA-binding domain"/>
    <property type="match status" value="1"/>
</dbReference>
<dbReference type="GO" id="GO:0030892">
    <property type="term" value="C:mitotic cohesin complex"/>
    <property type="evidence" value="ECO:0007669"/>
    <property type="project" value="TreeGrafter"/>
</dbReference>
<evidence type="ECO:0000259" key="6">
    <source>
        <dbReference type="Pfam" id="PF04825"/>
    </source>
</evidence>
<feature type="region of interest" description="Disordered" evidence="4">
    <location>
        <begin position="266"/>
        <end position="293"/>
    </location>
</feature>
<dbReference type="OrthoDB" id="10071381at2759"/>
<dbReference type="AlphaFoldDB" id="A0A4Q1BVT3"/>
<dbReference type="InterPro" id="IPR006909">
    <property type="entry name" value="Rad21/Rec8_C_eu"/>
</dbReference>
<comment type="similarity">
    <text evidence="2">Belongs to the rad21 family.</text>
</comment>
<evidence type="ECO:0000256" key="3">
    <source>
        <dbReference type="ARBA" id="ARBA00023242"/>
    </source>
</evidence>
<dbReference type="InterPro" id="IPR039781">
    <property type="entry name" value="Rad21/Rec8-like"/>
</dbReference>
<dbReference type="InterPro" id="IPR023093">
    <property type="entry name" value="ScpA-like_C"/>
</dbReference>
<evidence type="ECO:0008006" key="9">
    <source>
        <dbReference type="Google" id="ProtNLM"/>
    </source>
</evidence>
<dbReference type="STRING" id="5217.A0A4Q1BVT3"/>
<keyword evidence="8" id="KW-1185">Reference proteome</keyword>
<feature type="domain" description="Rad21/Rec8-like protein C-terminal eukaryotic" evidence="5">
    <location>
        <begin position="564"/>
        <end position="614"/>
    </location>
</feature>
<evidence type="ECO:0000256" key="4">
    <source>
        <dbReference type="SAM" id="MobiDB-lite"/>
    </source>
</evidence>
<organism evidence="7 8">
    <name type="scientific">Tremella mesenterica</name>
    <name type="common">Jelly fungus</name>
    <dbReference type="NCBI Taxonomy" id="5217"/>
    <lineage>
        <taxon>Eukaryota</taxon>
        <taxon>Fungi</taxon>
        <taxon>Dikarya</taxon>
        <taxon>Basidiomycota</taxon>
        <taxon>Agaricomycotina</taxon>
        <taxon>Tremellomycetes</taxon>
        <taxon>Tremellales</taxon>
        <taxon>Tremellaceae</taxon>
        <taxon>Tremella</taxon>
    </lineage>
</organism>
<accession>A0A4Q1BVT3</accession>
<evidence type="ECO:0000313" key="8">
    <source>
        <dbReference type="Proteomes" id="UP000289152"/>
    </source>
</evidence>
<protein>
    <recommendedName>
        <fullName evidence="9">Cohesin complex subunit SCC1</fullName>
    </recommendedName>
</protein>
<evidence type="ECO:0000259" key="5">
    <source>
        <dbReference type="Pfam" id="PF04824"/>
    </source>
</evidence>
<feature type="domain" description="Rad21/Rec8-like protein N-terminal" evidence="6">
    <location>
        <begin position="1"/>
        <end position="102"/>
    </location>
</feature>
<evidence type="ECO:0000313" key="7">
    <source>
        <dbReference type="EMBL" id="RXK42245.1"/>
    </source>
</evidence>
<dbReference type="PANTHER" id="PTHR12585:SF69">
    <property type="entry name" value="FI11703P"/>
    <property type="match status" value="1"/>
</dbReference>
<feature type="compositionally biased region" description="Acidic residues" evidence="4">
    <location>
        <begin position="397"/>
        <end position="407"/>
    </location>
</feature>
<dbReference type="InterPro" id="IPR036390">
    <property type="entry name" value="WH_DNA-bd_sf"/>
</dbReference>
<dbReference type="Proteomes" id="UP000289152">
    <property type="component" value="Unassembled WGS sequence"/>
</dbReference>
<dbReference type="VEuPathDB" id="FungiDB:TREMEDRAFT_71896"/>
<dbReference type="GO" id="GO:0007064">
    <property type="term" value="P:mitotic sister chromatid cohesion"/>
    <property type="evidence" value="ECO:0007669"/>
    <property type="project" value="TreeGrafter"/>
</dbReference>
<keyword evidence="3" id="KW-0539">Nucleus</keyword>
<feature type="region of interest" description="Disordered" evidence="4">
    <location>
        <begin position="165"/>
        <end position="187"/>
    </location>
</feature>
<feature type="compositionally biased region" description="Pro residues" evidence="4">
    <location>
        <begin position="282"/>
        <end position="291"/>
    </location>
</feature>
<feature type="region of interest" description="Disordered" evidence="4">
    <location>
        <begin position="395"/>
        <end position="427"/>
    </location>
</feature>
<dbReference type="FunCoup" id="A0A4Q1BVT3">
    <property type="interactions" value="276"/>
</dbReference>
<dbReference type="GO" id="GO:0005634">
    <property type="term" value="C:nucleus"/>
    <property type="evidence" value="ECO:0007669"/>
    <property type="project" value="UniProtKB-SubCell"/>
</dbReference>
<dbReference type="GO" id="GO:0003682">
    <property type="term" value="F:chromatin binding"/>
    <property type="evidence" value="ECO:0007669"/>
    <property type="project" value="TreeGrafter"/>
</dbReference>
<dbReference type="Gene3D" id="1.10.10.580">
    <property type="entry name" value="Structural maintenance of chromosome 1. Chain E"/>
    <property type="match status" value="1"/>
</dbReference>
<comment type="caution">
    <text evidence="7">The sequence shown here is derived from an EMBL/GenBank/DDBJ whole genome shotgun (WGS) entry which is preliminary data.</text>
</comment>
<feature type="compositionally biased region" description="Polar residues" evidence="4">
    <location>
        <begin position="167"/>
        <end position="178"/>
    </location>
</feature>
<dbReference type="InParanoid" id="A0A4Q1BVT3"/>
<comment type="subcellular location">
    <subcellularLocation>
        <location evidence="1">Nucleus</location>
    </subcellularLocation>
</comment>
<dbReference type="Pfam" id="PF04825">
    <property type="entry name" value="Rad21_Rec8_N"/>
    <property type="match status" value="1"/>
</dbReference>
<sequence>MLLTELILSKRGPLAKVWLSAHHERKLSKQQALGVDVEESVDAILTQDQGPITLRMSGQLMLGVTRIYSRKVQYLLDDCKETRERITLAFRPGVVDLAQDQIRASAQAITFSSGTDNLDLIDWTWAAPTDYAPRGLHTAPPAKTLRPAGREFGAYNFGRPPAGSIYGGSTASRQSSQDDTSHLDSQDFSGIDLDLRLEDFDRSSVEFARRAATPLSLTGRSARSGSAREKSFGGLGAMDGDVSFEPMDLGLDFDLPLDLQPQNVQLADGDDRSRRQSSALSTPPPSSPPPTLFLAKPAEAKSKRPRLAQADDDIELPDAVFAPNRDISALLIPERYIPSDPQMIYLESIISDPGAHFLPSVRVGDETKIYAGPYGLSSELADLFSFPSNILRRDTSDQVDDVNEEDPERTPKRARMGTEAESSVPDVEVARRASAVPSEFGFPTPGGDFDMSFGPNEPFEMGMDEGPLFETPKKIPQQSRIRSPSLAPSRAESIARQIQFADDGSHPLAMFDPRMGEVEPESQSLLGETPSKSSVVESRGAYSKNTGMAMGLLRRELGSVEADKKVTFGTVADKASRRAAAAFFFELLVLGTRDCVSLEQDKSYQDIEIRSKEKLFAEMTA</sequence>
<dbReference type="PANTHER" id="PTHR12585">
    <property type="entry name" value="SCC1 / RAD21 FAMILY MEMBER"/>
    <property type="match status" value="1"/>
</dbReference>
<dbReference type="Pfam" id="PF04824">
    <property type="entry name" value="Rad21_Rec8"/>
    <property type="match status" value="1"/>
</dbReference>
<evidence type="ECO:0000256" key="2">
    <source>
        <dbReference type="ARBA" id="ARBA00009870"/>
    </source>
</evidence>